<dbReference type="NCBIfam" id="TIGR01693">
    <property type="entry name" value="UTase_glnD"/>
    <property type="match status" value="1"/>
</dbReference>
<dbReference type="Gene3D" id="1.10.3090.10">
    <property type="entry name" value="cca-adding enzyme, domain 2"/>
    <property type="match status" value="1"/>
</dbReference>
<comment type="similarity">
    <text evidence="8">Belongs to the GlnD family.</text>
</comment>
<dbReference type="InterPro" id="IPR010043">
    <property type="entry name" value="UTase/UR"/>
</dbReference>
<keyword evidence="12" id="KW-1185">Reference proteome</keyword>
<dbReference type="EMBL" id="SMDR01000001">
    <property type="protein sequence ID" value="TNJ34268.1"/>
    <property type="molecule type" value="Genomic_DNA"/>
</dbReference>
<dbReference type="PROSITE" id="PS51671">
    <property type="entry name" value="ACT"/>
    <property type="match status" value="2"/>
</dbReference>
<dbReference type="CDD" id="cd00077">
    <property type="entry name" value="HDc"/>
    <property type="match status" value="1"/>
</dbReference>
<dbReference type="InterPro" id="IPR013546">
    <property type="entry name" value="PII_UdlTrfase/GS_AdlTrfase"/>
</dbReference>
<evidence type="ECO:0000256" key="1">
    <source>
        <dbReference type="ARBA" id="ARBA00022679"/>
    </source>
</evidence>
<dbReference type="InterPro" id="IPR002912">
    <property type="entry name" value="ACT_dom"/>
</dbReference>
<feature type="domain" description="ACT" evidence="9">
    <location>
        <begin position="802"/>
        <end position="884"/>
    </location>
</feature>
<dbReference type="Gene3D" id="1.20.120.330">
    <property type="entry name" value="Nucleotidyltransferases domain 2"/>
    <property type="match status" value="1"/>
</dbReference>
<dbReference type="PANTHER" id="PTHR47320">
    <property type="entry name" value="BIFUNCTIONAL URIDYLYLTRANSFERASE/URIDYLYL-REMOVING ENZYME"/>
    <property type="match status" value="1"/>
</dbReference>
<comment type="activity regulation">
    <text evidence="8">Uridylyltransferase (UTase) activity is inhibited by glutamine, while glutamine activates uridylyl-removing (UR) activity.</text>
</comment>
<dbReference type="Gene3D" id="3.30.70.260">
    <property type="match status" value="1"/>
</dbReference>
<dbReference type="OrthoDB" id="9758038at2"/>
<dbReference type="SUPFAM" id="SSF55021">
    <property type="entry name" value="ACT-like"/>
    <property type="match status" value="2"/>
</dbReference>
<evidence type="ECO:0000256" key="3">
    <source>
        <dbReference type="ARBA" id="ARBA00022737"/>
    </source>
</evidence>
<feature type="domain" description="HD" evidence="10">
    <location>
        <begin position="458"/>
        <end position="579"/>
    </location>
</feature>
<sequence length="884" mass="97600">MSAVPASPELPLSAALAAAHDDAAWREAAKAGLAARRTGLRRRFEAGEAIDRLVSLCNEASDTVVVSAWRRCLPDDAPLDLLATGGYGRAELYPQSDIDLLVLGEPEAQKAHEAAIGRFFSRLWDAGLATSQAVRSAAQCVEAAREDITVLTALMECRVLAGDAGAPARLATALAPDVLWPPAQYFDAKRAEQRARHARFHDTAHNLEPNIKEGPGGLRDLQTVTWMGMRLYGVPGLRALVPLGLLGEDECASLEREWRILARLRFGLHLLAGRREERLGFDHQKALAAMLGLTDEHRDNLAVEQMMQGFFRSAATVMRINDRLLQRFEEQLSGQEAPEPVGEGYELRHGYLAMTRPQQLRDGLAPMLALFAAWDARPDARGLHSETARALGESLNAIRPYEEQPADVRQQFIALLQSRQAVATLTRMARLGVLARYLPAFGKVSGRMQYDLFHVYTVDQHTLTVLAHMDGFARRVDERFAIAHEVLPRLRKPHLLLLAGLFHDIAKGRGGDHSELGAVDAREFAAAHALPEADADLLAWLVEQHLLMSVTAQRQDISDPDVVARFAGKVADREHLDYLYLLTCADIAGTSPKLWNAWKDRLLADLYAATRFALRRGLENRVHANEIMAETRAVAMERLLGEGLEQAEVERIWAAYPDVGFLRYRPEQIAWQTRGIAESGGAETLVLVRPHLQDSGLEVFVRTPDRDGLFAAIVATLDRLGLNVLEARVLNSADGHALDSFQLIAPQGVAPEPGAVVSALQAALRDPARVRPAKRAAPRQLRHFRVPARVDFDHLADGSRTRMSLVCTDQPGLLAGVAQVLRQHRLRVHDARIATFGEKVEDFFLLTDENDRAIGDQDLLDKLRQAIVACVDGETDHGKKEAQH</sequence>
<comment type="domain">
    <text evidence="8">Has four distinct domains: an N-terminal nucleotidyltransferase (NT) domain responsible for UTase activity, a central HD domain that encodes UR activity, and two C-terminal ACT domains that seem to have a role in glutamine sensing.</text>
</comment>
<dbReference type="HAMAP" id="MF_00277">
    <property type="entry name" value="PII_uridylyl_transf"/>
    <property type="match status" value="1"/>
</dbReference>
<evidence type="ECO:0000256" key="8">
    <source>
        <dbReference type="HAMAP-Rule" id="MF_00277"/>
    </source>
</evidence>
<dbReference type="SUPFAM" id="SSF109604">
    <property type="entry name" value="HD-domain/PDEase-like"/>
    <property type="match status" value="1"/>
</dbReference>
<evidence type="ECO:0000256" key="5">
    <source>
        <dbReference type="ARBA" id="ARBA00022842"/>
    </source>
</evidence>
<dbReference type="RefSeq" id="WP_139444675.1">
    <property type="nucleotide sequence ID" value="NZ_SMDR01000001.1"/>
</dbReference>
<evidence type="ECO:0000256" key="6">
    <source>
        <dbReference type="ARBA" id="ARBA00023268"/>
    </source>
</evidence>
<evidence type="ECO:0000256" key="2">
    <source>
        <dbReference type="ARBA" id="ARBA00022695"/>
    </source>
</evidence>
<dbReference type="SMART" id="SM00471">
    <property type="entry name" value="HDc"/>
    <property type="match status" value="1"/>
</dbReference>
<comment type="catalytic activity">
    <reaction evidence="8">
        <text>[protein-PII]-L-tyrosine + UTP = [protein-PII]-uridylyl-L-tyrosine + diphosphate</text>
        <dbReference type="Rhea" id="RHEA:13673"/>
        <dbReference type="Rhea" id="RHEA-COMP:12147"/>
        <dbReference type="Rhea" id="RHEA-COMP:12148"/>
        <dbReference type="ChEBI" id="CHEBI:33019"/>
        <dbReference type="ChEBI" id="CHEBI:46398"/>
        <dbReference type="ChEBI" id="CHEBI:46858"/>
        <dbReference type="ChEBI" id="CHEBI:90602"/>
        <dbReference type="EC" id="2.7.7.59"/>
    </reaction>
</comment>
<keyword evidence="3" id="KW-0677">Repeat</keyword>
<dbReference type="CDD" id="cd04900">
    <property type="entry name" value="ACT_UUR-like_1"/>
    <property type="match status" value="1"/>
</dbReference>
<dbReference type="PANTHER" id="PTHR47320:SF1">
    <property type="entry name" value="BIFUNCTIONAL URIDYLYLTRANSFERASE_URIDYLYL-REMOVING ENZYME"/>
    <property type="match status" value="1"/>
</dbReference>
<dbReference type="EC" id="3.1.4.-" evidence="8"/>
<dbReference type="AlphaFoldDB" id="A0A5C4RT78"/>
<dbReference type="GO" id="GO:0008081">
    <property type="term" value="F:phosphoric diester hydrolase activity"/>
    <property type="evidence" value="ECO:0007669"/>
    <property type="project" value="UniProtKB-UniRule"/>
</dbReference>
<dbReference type="Proteomes" id="UP000305760">
    <property type="component" value="Unassembled WGS sequence"/>
</dbReference>
<keyword evidence="6 8" id="KW-0511">Multifunctional enzyme</keyword>
<comment type="catalytic activity">
    <reaction evidence="7">
        <text>guanosine 3',5'-bis(diphosphate) + H2O = GDP + diphosphate + H(+)</text>
        <dbReference type="Rhea" id="RHEA:14253"/>
        <dbReference type="ChEBI" id="CHEBI:15377"/>
        <dbReference type="ChEBI" id="CHEBI:15378"/>
        <dbReference type="ChEBI" id="CHEBI:33019"/>
        <dbReference type="ChEBI" id="CHEBI:58189"/>
        <dbReference type="ChEBI" id="CHEBI:77828"/>
        <dbReference type="EC" id="3.1.7.2"/>
    </reaction>
</comment>
<dbReference type="CDD" id="cd05401">
    <property type="entry name" value="NT_GlnE_GlnD_like"/>
    <property type="match status" value="1"/>
</dbReference>
<dbReference type="InterPro" id="IPR045865">
    <property type="entry name" value="ACT-like_dom_sf"/>
</dbReference>
<dbReference type="PROSITE" id="PS51831">
    <property type="entry name" value="HD"/>
    <property type="match status" value="1"/>
</dbReference>
<feature type="domain" description="ACT" evidence="9">
    <location>
        <begin position="698"/>
        <end position="778"/>
    </location>
</feature>
<comment type="caution">
    <text evidence="8">Lacks conserved residue(s) required for the propagation of feature annotation.</text>
</comment>
<protein>
    <recommendedName>
        <fullName evidence="8">Bifunctional uridylyltransferase/uridylyl-removing enzyme</fullName>
        <shortName evidence="8">UTase/UR</shortName>
    </recommendedName>
    <alternativeName>
        <fullName evidence="8">Bifunctional [protein-PII] modification enzyme</fullName>
    </alternativeName>
    <alternativeName>
        <fullName evidence="8">Bifunctional nitrogen sensor protein</fullName>
    </alternativeName>
    <domain>
        <recommendedName>
            <fullName evidence="8">[Protein-PII] uridylyltransferase</fullName>
            <shortName evidence="8">PII uridylyltransferase</shortName>
            <shortName evidence="8">UTase</shortName>
            <ecNumber evidence="8">2.7.7.59</ecNumber>
        </recommendedName>
    </domain>
    <domain>
        <recommendedName>
            <fullName evidence="8">[Protein-PII]-UMP uridylyl-removing enzyme</fullName>
            <shortName evidence="8">UR</shortName>
            <ecNumber evidence="8">3.1.4.-</ecNumber>
        </recommendedName>
    </domain>
</protein>
<dbReference type="PIRSF" id="PIRSF006288">
    <property type="entry name" value="PII_uridyltransf"/>
    <property type="match status" value="1"/>
</dbReference>
<keyword evidence="5 8" id="KW-0460">Magnesium</keyword>
<keyword evidence="4 8" id="KW-0378">Hydrolase</keyword>
<comment type="caution">
    <text evidence="11">The sequence shown here is derived from an EMBL/GenBank/DDBJ whole genome shotgun (WGS) entry which is preliminary data.</text>
</comment>
<proteinExistence type="inferred from homology"/>
<dbReference type="GO" id="GO:0008773">
    <property type="term" value="F:[protein-PII] uridylyltransferase activity"/>
    <property type="evidence" value="ECO:0007669"/>
    <property type="project" value="UniProtKB-UniRule"/>
</dbReference>
<comment type="function">
    <text evidence="8">Modifies, by uridylylation and deuridylylation, the PII regulatory proteins (GlnB and homologs), in response to the nitrogen status of the cell that GlnD senses through the glutamine level. Under low glutamine levels, catalyzes the conversion of the PII proteins and UTP to PII-UMP and PPi, while under higher glutamine levels, GlnD hydrolyzes PII-UMP to PII and UMP (deuridylylation). Thus, controls uridylylation state and activity of the PII proteins, and plays an important role in the regulation of nitrogen metabolism.</text>
</comment>
<dbReference type="Pfam" id="PF08335">
    <property type="entry name" value="GlnD_UR_UTase"/>
    <property type="match status" value="1"/>
</dbReference>
<evidence type="ECO:0000256" key="7">
    <source>
        <dbReference type="ARBA" id="ARBA00047968"/>
    </source>
</evidence>
<organism evidence="11 12">
    <name type="scientific">Arenimonas terrae</name>
    <dbReference type="NCBI Taxonomy" id="2546226"/>
    <lineage>
        <taxon>Bacteria</taxon>
        <taxon>Pseudomonadati</taxon>
        <taxon>Pseudomonadota</taxon>
        <taxon>Gammaproteobacteria</taxon>
        <taxon>Lysobacterales</taxon>
        <taxon>Lysobacteraceae</taxon>
        <taxon>Arenimonas</taxon>
    </lineage>
</organism>
<comment type="catalytic activity">
    <reaction evidence="8">
        <text>[protein-PII]-uridylyl-L-tyrosine + H2O = [protein-PII]-L-tyrosine + UMP + H(+)</text>
        <dbReference type="Rhea" id="RHEA:48600"/>
        <dbReference type="Rhea" id="RHEA-COMP:12147"/>
        <dbReference type="Rhea" id="RHEA-COMP:12148"/>
        <dbReference type="ChEBI" id="CHEBI:15377"/>
        <dbReference type="ChEBI" id="CHEBI:15378"/>
        <dbReference type="ChEBI" id="CHEBI:46858"/>
        <dbReference type="ChEBI" id="CHEBI:57865"/>
        <dbReference type="ChEBI" id="CHEBI:90602"/>
    </reaction>
</comment>
<gene>
    <name evidence="8 11" type="primary">glnD</name>
    <name evidence="11" type="ORF">E1B00_00280</name>
</gene>
<comment type="cofactor">
    <cofactor evidence="8">
        <name>Mg(2+)</name>
        <dbReference type="ChEBI" id="CHEBI:18420"/>
    </cofactor>
</comment>
<dbReference type="InterPro" id="IPR003607">
    <property type="entry name" value="HD/PDEase_dom"/>
</dbReference>
<dbReference type="GO" id="GO:0006808">
    <property type="term" value="P:regulation of nitrogen utilization"/>
    <property type="evidence" value="ECO:0007669"/>
    <property type="project" value="UniProtKB-UniRule"/>
</dbReference>
<evidence type="ECO:0000256" key="4">
    <source>
        <dbReference type="ARBA" id="ARBA00022801"/>
    </source>
</evidence>
<dbReference type="GO" id="GO:0008893">
    <property type="term" value="F:guanosine-3',5'-bis(diphosphate) 3'-diphosphatase activity"/>
    <property type="evidence" value="ECO:0007669"/>
    <property type="project" value="UniProtKB-EC"/>
</dbReference>
<dbReference type="CDD" id="cd04899">
    <property type="entry name" value="ACT_ACR-UUR-like_2"/>
    <property type="match status" value="1"/>
</dbReference>
<reference evidence="11 12" key="1">
    <citation type="submission" date="2019-03" db="EMBL/GenBank/DDBJ databases">
        <title>Arenimonas daejeonensis sp. nov., isolated from compost.</title>
        <authorList>
            <person name="Jeon C.O."/>
        </authorList>
    </citation>
    <scope>NUCLEOTIDE SEQUENCE [LARGE SCALE GENOMIC DNA]</scope>
    <source>
        <strain evidence="11 12">R29</strain>
    </source>
</reference>
<feature type="region of interest" description="Uridylyltransferase" evidence="8">
    <location>
        <begin position="1"/>
        <end position="340"/>
    </location>
</feature>
<dbReference type="InterPro" id="IPR006674">
    <property type="entry name" value="HD_domain"/>
</dbReference>
<dbReference type="Pfam" id="PF01966">
    <property type="entry name" value="HD"/>
    <property type="match status" value="1"/>
</dbReference>
<dbReference type="EC" id="2.7.7.59" evidence="8"/>
<keyword evidence="2 8" id="KW-0548">Nucleotidyltransferase</keyword>
<evidence type="ECO:0000259" key="10">
    <source>
        <dbReference type="PROSITE" id="PS51831"/>
    </source>
</evidence>
<keyword evidence="1 8" id="KW-0808">Transferase</keyword>
<evidence type="ECO:0000313" key="11">
    <source>
        <dbReference type="EMBL" id="TNJ34268.1"/>
    </source>
</evidence>
<dbReference type="SUPFAM" id="SSF81301">
    <property type="entry name" value="Nucleotidyltransferase"/>
    <property type="match status" value="1"/>
</dbReference>
<dbReference type="InterPro" id="IPR043519">
    <property type="entry name" value="NT_sf"/>
</dbReference>
<dbReference type="SUPFAM" id="SSF81593">
    <property type="entry name" value="Nucleotidyltransferase substrate binding subunit/domain"/>
    <property type="match status" value="1"/>
</dbReference>
<accession>A0A5C4RT78</accession>
<evidence type="ECO:0000259" key="9">
    <source>
        <dbReference type="PROSITE" id="PS51671"/>
    </source>
</evidence>
<evidence type="ECO:0000313" key="12">
    <source>
        <dbReference type="Proteomes" id="UP000305760"/>
    </source>
</evidence>
<name>A0A5C4RT78_9GAMM</name>